<dbReference type="RefSeq" id="WP_079731446.1">
    <property type="nucleotide sequence ID" value="NZ_FVZE01000007.1"/>
</dbReference>
<gene>
    <name evidence="2" type="ORF">SAMN06295987_10791</name>
</gene>
<keyword evidence="3" id="KW-1185">Reference proteome</keyword>
<dbReference type="EMBL" id="FVZE01000007">
    <property type="protein sequence ID" value="SLK07948.1"/>
    <property type="molecule type" value="Genomic_DNA"/>
</dbReference>
<protein>
    <submittedName>
        <fullName evidence="2">Quaternary ammonium compound-resistance protein SugE</fullName>
    </submittedName>
</protein>
<evidence type="ECO:0000313" key="3">
    <source>
        <dbReference type="Proteomes" id="UP000190989"/>
    </source>
</evidence>
<feature type="transmembrane region" description="Helical" evidence="1">
    <location>
        <begin position="33"/>
        <end position="53"/>
    </location>
</feature>
<feature type="transmembrane region" description="Helical" evidence="1">
    <location>
        <begin position="89"/>
        <end position="107"/>
    </location>
</feature>
<keyword evidence="1" id="KW-0812">Transmembrane</keyword>
<organism evidence="2 3">
    <name type="scientific">Novosphingobium mathurense</name>
    <dbReference type="NCBI Taxonomy" id="428990"/>
    <lineage>
        <taxon>Bacteria</taxon>
        <taxon>Pseudomonadati</taxon>
        <taxon>Pseudomonadota</taxon>
        <taxon>Alphaproteobacteria</taxon>
        <taxon>Sphingomonadales</taxon>
        <taxon>Sphingomonadaceae</taxon>
        <taxon>Novosphingobium</taxon>
    </lineage>
</organism>
<dbReference type="STRING" id="428990.SAMN06295987_10791"/>
<keyword evidence="1" id="KW-0472">Membrane</keyword>
<dbReference type="Proteomes" id="UP000190989">
    <property type="component" value="Unassembled WGS sequence"/>
</dbReference>
<dbReference type="AlphaFoldDB" id="A0A1U6IIV5"/>
<feature type="transmembrane region" description="Helical" evidence="1">
    <location>
        <begin position="60"/>
        <end position="83"/>
    </location>
</feature>
<proteinExistence type="predicted"/>
<evidence type="ECO:0000313" key="2">
    <source>
        <dbReference type="EMBL" id="SLK07948.1"/>
    </source>
</evidence>
<name>A0A1U6IIV5_9SPHN</name>
<evidence type="ECO:0000256" key="1">
    <source>
        <dbReference type="SAM" id="Phobius"/>
    </source>
</evidence>
<dbReference type="Gene3D" id="1.10.3730.20">
    <property type="match status" value="1"/>
</dbReference>
<keyword evidence="1" id="KW-1133">Transmembrane helix</keyword>
<dbReference type="InterPro" id="IPR037185">
    <property type="entry name" value="EmrE-like"/>
</dbReference>
<reference evidence="3" key="1">
    <citation type="submission" date="2017-02" db="EMBL/GenBank/DDBJ databases">
        <authorList>
            <person name="Varghese N."/>
            <person name="Submissions S."/>
        </authorList>
    </citation>
    <scope>NUCLEOTIDE SEQUENCE [LARGE SCALE GENOMIC DNA]</scope>
    <source>
        <strain evidence="3">SM117</strain>
    </source>
</reference>
<dbReference type="SUPFAM" id="SSF103481">
    <property type="entry name" value="Multidrug resistance efflux transporter EmrE"/>
    <property type="match status" value="1"/>
</dbReference>
<accession>A0A1U6IIV5</accession>
<sequence>MSKSVLIMLAILSVVTQWAGIYLIPLTEGLTKFWPTFLGAALFLIGIGCLAKLVSAGIPLGIIFPALSIAMPVGAVLIGVIFFGEPAPPAKLIALFAAAGLVGYAATV</sequence>